<feature type="domain" description="tRNA/rRNA methyltransferase SpoU type" evidence="3">
    <location>
        <begin position="78"/>
        <end position="149"/>
    </location>
</feature>
<keyword evidence="1" id="KW-0489">Methyltransferase</keyword>
<organism evidence="4 5">
    <name type="scientific">Prorocentrum cordatum</name>
    <dbReference type="NCBI Taxonomy" id="2364126"/>
    <lineage>
        <taxon>Eukaryota</taxon>
        <taxon>Sar</taxon>
        <taxon>Alveolata</taxon>
        <taxon>Dinophyceae</taxon>
        <taxon>Prorocentrales</taxon>
        <taxon>Prorocentraceae</taxon>
        <taxon>Prorocentrum</taxon>
    </lineage>
</organism>
<reference evidence="4" key="1">
    <citation type="submission" date="2023-10" db="EMBL/GenBank/DDBJ databases">
        <authorList>
            <person name="Chen Y."/>
            <person name="Shah S."/>
            <person name="Dougan E. K."/>
            <person name="Thang M."/>
            <person name="Chan C."/>
        </authorList>
    </citation>
    <scope>NUCLEOTIDE SEQUENCE [LARGE SCALE GENOMIC DNA]</scope>
</reference>
<sequence>MACFGAEGRLAVVHYGDNRDGDDDARRLGPDCPGFFDLPAISRQIARTACGAERSAGPIEPLPLGAFLERDRSCDVPLLVIETVNGATSLQDFEFPPCCRIVVGSEGRGVSSLLIQAMQARRGDAALYIPMPGPHPSLNAAMALSCALYEYRRQWPS</sequence>
<evidence type="ECO:0000313" key="4">
    <source>
        <dbReference type="EMBL" id="CAK0814142.1"/>
    </source>
</evidence>
<keyword evidence="5" id="KW-1185">Reference proteome</keyword>
<proteinExistence type="predicted"/>
<comment type="caution">
    <text evidence="4">The sequence shown here is derived from an EMBL/GenBank/DDBJ whole genome shotgun (WGS) entry which is preliminary data.</text>
</comment>
<evidence type="ECO:0000256" key="2">
    <source>
        <dbReference type="ARBA" id="ARBA00022679"/>
    </source>
</evidence>
<evidence type="ECO:0000256" key="1">
    <source>
        <dbReference type="ARBA" id="ARBA00022603"/>
    </source>
</evidence>
<keyword evidence="2" id="KW-0808">Transferase</keyword>
<dbReference type="InterPro" id="IPR029026">
    <property type="entry name" value="tRNA_m1G_MTases_N"/>
</dbReference>
<dbReference type="SUPFAM" id="SSF75217">
    <property type="entry name" value="alpha/beta knot"/>
    <property type="match status" value="1"/>
</dbReference>
<dbReference type="InterPro" id="IPR001537">
    <property type="entry name" value="SpoU_MeTrfase"/>
</dbReference>
<evidence type="ECO:0000259" key="3">
    <source>
        <dbReference type="Pfam" id="PF00588"/>
    </source>
</evidence>
<dbReference type="Proteomes" id="UP001189429">
    <property type="component" value="Unassembled WGS sequence"/>
</dbReference>
<dbReference type="Pfam" id="PF00588">
    <property type="entry name" value="SpoU_methylase"/>
    <property type="match status" value="1"/>
</dbReference>
<dbReference type="EMBL" id="CAUYUJ010005557">
    <property type="protein sequence ID" value="CAK0814142.1"/>
    <property type="molecule type" value="Genomic_DNA"/>
</dbReference>
<accession>A0ABN9R9D2</accession>
<evidence type="ECO:0000313" key="5">
    <source>
        <dbReference type="Proteomes" id="UP001189429"/>
    </source>
</evidence>
<name>A0ABN9R9D2_9DINO</name>
<dbReference type="InterPro" id="IPR029028">
    <property type="entry name" value="Alpha/beta_knot_MTases"/>
</dbReference>
<protein>
    <recommendedName>
        <fullName evidence="3">tRNA/rRNA methyltransferase SpoU type domain-containing protein</fullName>
    </recommendedName>
</protein>
<dbReference type="Gene3D" id="3.40.1280.10">
    <property type="match status" value="1"/>
</dbReference>
<gene>
    <name evidence="4" type="ORF">PCOR1329_LOCUS17825</name>
</gene>